<reference evidence="1" key="1">
    <citation type="journal article" date="2014" name="Genome Announc.">
        <title>Draft Genome Sequences of Three Alkaliphilic Bacillus Strains, Bacillus wakoensis JCM 9140T, Bacillus akibai JCM 9157T, and Bacillus hemicellulosilyticus JCM 9152T.</title>
        <authorList>
            <person name="Yuki M."/>
            <person name="Oshima K."/>
            <person name="Suda W."/>
            <person name="Oshida Y."/>
            <person name="Kitamura K."/>
            <person name="Iida T."/>
            <person name="Hattori M."/>
            <person name="Ohkuma M."/>
        </authorList>
    </citation>
    <scope>NUCLEOTIDE SEQUENCE [LARGE SCALE GENOMIC DNA]</scope>
    <source>
        <strain evidence="1">JCM 9152</strain>
    </source>
</reference>
<keyword evidence="2" id="KW-1185">Reference proteome</keyword>
<organism evidence="1 2">
    <name type="scientific">Halalkalibacter hemicellulosilyticusJCM 9152</name>
    <dbReference type="NCBI Taxonomy" id="1236971"/>
    <lineage>
        <taxon>Bacteria</taxon>
        <taxon>Bacillati</taxon>
        <taxon>Bacillota</taxon>
        <taxon>Bacilli</taxon>
        <taxon>Bacillales</taxon>
        <taxon>Bacillaceae</taxon>
        <taxon>Halalkalibacter</taxon>
    </lineage>
</organism>
<dbReference type="AlphaFoldDB" id="W4QKI2"/>
<proteinExistence type="predicted"/>
<dbReference type="OrthoDB" id="120019at2"/>
<dbReference type="PANTHER" id="PTHR47197">
    <property type="entry name" value="PROTEIN NIRF"/>
    <property type="match status" value="1"/>
</dbReference>
<dbReference type="Gene3D" id="2.130.10.10">
    <property type="entry name" value="YVTN repeat-like/Quinoprotein amine dehydrogenase"/>
    <property type="match status" value="2"/>
</dbReference>
<dbReference type="EMBL" id="BAUU01000041">
    <property type="protein sequence ID" value="GAE32596.1"/>
    <property type="molecule type" value="Genomic_DNA"/>
</dbReference>
<name>W4QKI2_9BACI</name>
<accession>W4QKI2</accession>
<keyword evidence="1" id="KW-0449">Lipoprotein</keyword>
<dbReference type="InterPro" id="IPR011048">
    <property type="entry name" value="Haem_d1_sf"/>
</dbReference>
<dbReference type="SUPFAM" id="SSF51004">
    <property type="entry name" value="C-terminal (heme d1) domain of cytochrome cd1-nitrite reductase"/>
    <property type="match status" value="1"/>
</dbReference>
<dbReference type="STRING" id="1236971.JCM9152_4135"/>
<sequence>MKRFAIGVAFFLIVLSSCDEQRLETPREAPYLMAAHVKEEALVFIDTDRYEVLLKDKSPVAITEMVSIGDGQVLVTSKEEESVMIIHFKEGTISPFVHLNEGLTTLLYDEEQRHGYVADTVNHAVHLIDVSQQERMASMEIGIHPVDFALTNDELFVLSGDEHEVIVVDRDLQEELRAFSVVERPAGLFHDGEQLWIGGHGPFGELNRHIYSYDPNSGELLDEIEVGLMPVAFYGDDTSPYFYVLCHGEHAIFQIDSRTNDVVDKLEVGQNPNQVIGNKEYLYVSNLDSDTISIIARDTFEVITELAVAAGPYAMVLEE</sequence>
<evidence type="ECO:0000313" key="1">
    <source>
        <dbReference type="EMBL" id="GAE32596.1"/>
    </source>
</evidence>
<dbReference type="Proteomes" id="UP000018895">
    <property type="component" value="Unassembled WGS sequence"/>
</dbReference>
<protein>
    <submittedName>
        <fullName evidence="1">Lipoprotein</fullName>
    </submittedName>
</protein>
<comment type="caution">
    <text evidence="1">The sequence shown here is derived from an EMBL/GenBank/DDBJ whole genome shotgun (WGS) entry which is preliminary data.</text>
</comment>
<dbReference type="InterPro" id="IPR015943">
    <property type="entry name" value="WD40/YVTN_repeat-like_dom_sf"/>
</dbReference>
<dbReference type="PROSITE" id="PS51257">
    <property type="entry name" value="PROKAR_LIPOPROTEIN"/>
    <property type="match status" value="1"/>
</dbReference>
<gene>
    <name evidence="1" type="ORF">JCM9152_4135</name>
</gene>
<dbReference type="RefSeq" id="WP_035346953.1">
    <property type="nucleotide sequence ID" value="NZ_BAUU01000041.1"/>
</dbReference>
<evidence type="ECO:0000313" key="2">
    <source>
        <dbReference type="Proteomes" id="UP000018895"/>
    </source>
</evidence>
<dbReference type="PANTHER" id="PTHR47197:SF3">
    <property type="entry name" value="DIHYDRO-HEME D1 DEHYDROGENASE"/>
    <property type="match status" value="1"/>
</dbReference>
<dbReference type="InterPro" id="IPR051200">
    <property type="entry name" value="Host-pathogen_enzymatic-act"/>
</dbReference>